<feature type="domain" description="DUF7580" evidence="3">
    <location>
        <begin position="182"/>
        <end position="364"/>
    </location>
</feature>
<dbReference type="Pfam" id="PF01048">
    <property type="entry name" value="PNP_UDP_1"/>
    <property type="match status" value="1"/>
</dbReference>
<evidence type="ECO:0000313" key="4">
    <source>
        <dbReference type="EMBL" id="KAF4464652.1"/>
    </source>
</evidence>
<feature type="compositionally biased region" description="Polar residues" evidence="1">
    <location>
        <begin position="401"/>
        <end position="423"/>
    </location>
</feature>
<dbReference type="SUPFAM" id="SSF53167">
    <property type="entry name" value="Purine and uridine phosphorylases"/>
    <property type="match status" value="1"/>
</dbReference>
<dbReference type="OrthoDB" id="1658288at2759"/>
<evidence type="ECO:0000259" key="3">
    <source>
        <dbReference type="Pfam" id="PF24476"/>
    </source>
</evidence>
<gene>
    <name evidence="4" type="ORF">FALBO_8510</name>
</gene>
<organism evidence="4 5">
    <name type="scientific">Fusarium albosuccineum</name>
    <dbReference type="NCBI Taxonomy" id="1237068"/>
    <lineage>
        <taxon>Eukaryota</taxon>
        <taxon>Fungi</taxon>
        <taxon>Dikarya</taxon>
        <taxon>Ascomycota</taxon>
        <taxon>Pezizomycotina</taxon>
        <taxon>Sordariomycetes</taxon>
        <taxon>Hypocreomycetidae</taxon>
        <taxon>Hypocreales</taxon>
        <taxon>Nectriaceae</taxon>
        <taxon>Fusarium</taxon>
        <taxon>Fusarium decemcellulare species complex</taxon>
    </lineage>
</organism>
<dbReference type="InterPro" id="IPR000845">
    <property type="entry name" value="Nucleoside_phosphorylase_d"/>
</dbReference>
<evidence type="ECO:0000313" key="5">
    <source>
        <dbReference type="Proteomes" id="UP000554235"/>
    </source>
</evidence>
<name>A0A8H4LAS1_9HYPO</name>
<dbReference type="GO" id="GO:0009116">
    <property type="term" value="P:nucleoside metabolic process"/>
    <property type="evidence" value="ECO:0007669"/>
    <property type="project" value="InterPro"/>
</dbReference>
<dbReference type="EMBL" id="JAADYS010001159">
    <property type="protein sequence ID" value="KAF4464652.1"/>
    <property type="molecule type" value="Genomic_DNA"/>
</dbReference>
<dbReference type="PANTHER" id="PTHR46082:SF6">
    <property type="entry name" value="AAA+ ATPASE DOMAIN-CONTAINING PROTEIN-RELATED"/>
    <property type="match status" value="1"/>
</dbReference>
<dbReference type="Pfam" id="PF24476">
    <property type="entry name" value="DUF7580"/>
    <property type="match status" value="1"/>
</dbReference>
<feature type="domain" description="Nucleoside phosphorylase" evidence="2">
    <location>
        <begin position="438"/>
        <end position="707"/>
    </location>
</feature>
<keyword evidence="5" id="KW-1185">Reference proteome</keyword>
<feature type="region of interest" description="Disordered" evidence="1">
    <location>
        <begin position="393"/>
        <end position="429"/>
    </location>
</feature>
<dbReference type="PANTHER" id="PTHR46082">
    <property type="entry name" value="ATP/GTP-BINDING PROTEIN-RELATED"/>
    <property type="match status" value="1"/>
</dbReference>
<sequence>LITPSLWSILIMDGDYIVELLEACAWKISEMMQERPTCHHALPRTMGKAEGKPCGTCSKIQTDLGLISIYLESEPGAAYDPNIQQHAVNLLDILQTMCSNACAILANYKRLVKEHKDLVLFDVLAASMVGDWQDLCIKCGGRVSLALHDNGLFRLANGVEAIKHDAVPGEGVSLAYVLEQYQLNIRQRLGLAHALALAFWQYYLSPLMHRSWSSRRIWFMPERDLLDASKRLPLKACVSFHPEVDNCEYDASEFVPEEPLINRCPRILSLVILLLEIGLGRPFPQQNFDTPVQQLNYRYSMAAKFLKMLESAQWESMPYKQIFTDAIAKCFECNLMGKGTSSDGSNSPIGRREALYEGVVVPLEWLKKRHLVKDRDILYLTAKSHPSEIIPATDRQLNGDIPSTRTRNTVSSSPSGTETVNDVQSEKSRGPIHERDFEIAIICALTLEADAIEALFDRPRGSSEPCYKKPFEDSNTYSTGSFGRHNVVLIWMPDMGKSNAASVASNCRRTFPNIKLAIVVGVCGIAPLVGGDEIILGDVIISDGIIQYDLGRQFLDRFARKDTLLDANSRPNTEIRGFLKRLRGIEGGKTLRKRMLDYLKILQQEPKLKACYPEQEGDILFESSYEHVNEKLSCEEAGCSRQRIRRRVDGTPEPAVHFGLFASGDTVMKSARHRDEISQRDDVAGFEMEGAGVWEIFPCVVIKGGCDYADSHKTKAFQSYAAATAASCARAFLHEWDS</sequence>
<accession>A0A8H4LAS1</accession>
<protein>
    <recommendedName>
        <fullName evidence="6">Nucleoside phosphorylase domain-containing protein</fullName>
    </recommendedName>
</protein>
<feature type="non-terminal residue" evidence="4">
    <location>
        <position position="738"/>
    </location>
</feature>
<evidence type="ECO:0000256" key="1">
    <source>
        <dbReference type="SAM" id="MobiDB-lite"/>
    </source>
</evidence>
<evidence type="ECO:0000259" key="2">
    <source>
        <dbReference type="Pfam" id="PF01048"/>
    </source>
</evidence>
<dbReference type="Proteomes" id="UP000554235">
    <property type="component" value="Unassembled WGS sequence"/>
</dbReference>
<feature type="non-terminal residue" evidence="4">
    <location>
        <position position="1"/>
    </location>
</feature>
<dbReference type="GO" id="GO:0003824">
    <property type="term" value="F:catalytic activity"/>
    <property type="evidence" value="ECO:0007669"/>
    <property type="project" value="InterPro"/>
</dbReference>
<evidence type="ECO:0008006" key="6">
    <source>
        <dbReference type="Google" id="ProtNLM"/>
    </source>
</evidence>
<dbReference type="InterPro" id="IPR056002">
    <property type="entry name" value="DUF7580"/>
</dbReference>
<reference evidence="4 5" key="1">
    <citation type="submission" date="2020-01" db="EMBL/GenBank/DDBJ databases">
        <title>Identification and distribution of gene clusters putatively required for synthesis of sphingolipid metabolism inhibitors in phylogenetically diverse species of the filamentous fungus Fusarium.</title>
        <authorList>
            <person name="Kim H.-S."/>
            <person name="Busman M."/>
            <person name="Brown D.W."/>
            <person name="Divon H."/>
            <person name="Uhlig S."/>
            <person name="Proctor R.H."/>
        </authorList>
    </citation>
    <scope>NUCLEOTIDE SEQUENCE [LARGE SCALE GENOMIC DNA]</scope>
    <source>
        <strain evidence="4 5">NRRL 20459</strain>
    </source>
</reference>
<dbReference type="InterPro" id="IPR053137">
    <property type="entry name" value="NLR-like"/>
</dbReference>
<comment type="caution">
    <text evidence="4">The sequence shown here is derived from an EMBL/GenBank/DDBJ whole genome shotgun (WGS) entry which is preliminary data.</text>
</comment>
<dbReference type="Gene3D" id="3.40.50.1580">
    <property type="entry name" value="Nucleoside phosphorylase domain"/>
    <property type="match status" value="1"/>
</dbReference>
<dbReference type="AlphaFoldDB" id="A0A8H4LAS1"/>
<dbReference type="InterPro" id="IPR035994">
    <property type="entry name" value="Nucleoside_phosphorylase_sf"/>
</dbReference>
<proteinExistence type="predicted"/>